<proteinExistence type="predicted"/>
<dbReference type="PANTHER" id="PTHR14097">
    <property type="entry name" value="OXIDOREDUCTASE HTATIP2"/>
    <property type="match status" value="1"/>
</dbReference>
<sequence length="219" mass="24619">MKVVITGSSGLMGKGTLLQCVKDSRVEEVLIINRKSIGFEHPKVKEILLEDMFQLASIKEQLKGYDACFFAIGVTAFRANEEYYHKMTFDLTKLFADILWEQNPDLSFLYVSAEGSDPTESSGSFWRNSRGKIENYITHSEKKGYVFRLAIIKPIGEVSSRTYGAAEPVVKVLYPLLKCLAPNKVTTTENIGKSFLNIVEKGNDLKLHQSRSINELAVQ</sequence>
<name>A0A7I8WF75_9ANNE</name>
<accession>A0A7I8WF75</accession>
<dbReference type="Proteomes" id="UP000549394">
    <property type="component" value="Unassembled WGS sequence"/>
</dbReference>
<evidence type="ECO:0000313" key="1">
    <source>
        <dbReference type="EMBL" id="CAD5126801.1"/>
    </source>
</evidence>
<dbReference type="InterPro" id="IPR036291">
    <property type="entry name" value="NAD(P)-bd_dom_sf"/>
</dbReference>
<dbReference type="SUPFAM" id="SSF51735">
    <property type="entry name" value="NAD(P)-binding Rossmann-fold domains"/>
    <property type="match status" value="1"/>
</dbReference>
<dbReference type="Gene3D" id="3.40.50.720">
    <property type="entry name" value="NAD(P)-binding Rossmann-like Domain"/>
    <property type="match status" value="1"/>
</dbReference>
<gene>
    <name evidence="1" type="ORF">DGYR_LOCUS14027</name>
</gene>
<keyword evidence="2" id="KW-1185">Reference proteome</keyword>
<protein>
    <submittedName>
        <fullName evidence="1">Uncharacterized protein</fullName>
    </submittedName>
</protein>
<comment type="caution">
    <text evidence="1">The sequence shown here is derived from an EMBL/GenBank/DDBJ whole genome shotgun (WGS) entry which is preliminary data.</text>
</comment>
<dbReference type="OrthoDB" id="3535423at2759"/>
<dbReference type="PANTHER" id="PTHR14097:SF8">
    <property type="entry name" value="NAD(P)-BINDING DOMAIN-CONTAINING PROTEIN"/>
    <property type="match status" value="1"/>
</dbReference>
<dbReference type="AlphaFoldDB" id="A0A7I8WF75"/>
<organism evidence="1 2">
    <name type="scientific">Dimorphilus gyrociliatus</name>
    <dbReference type="NCBI Taxonomy" id="2664684"/>
    <lineage>
        <taxon>Eukaryota</taxon>
        <taxon>Metazoa</taxon>
        <taxon>Spiralia</taxon>
        <taxon>Lophotrochozoa</taxon>
        <taxon>Annelida</taxon>
        <taxon>Polychaeta</taxon>
        <taxon>Polychaeta incertae sedis</taxon>
        <taxon>Dinophilidae</taxon>
        <taxon>Dimorphilus</taxon>
    </lineage>
</organism>
<evidence type="ECO:0000313" key="2">
    <source>
        <dbReference type="Proteomes" id="UP000549394"/>
    </source>
</evidence>
<dbReference type="EMBL" id="CAJFCJ010000085">
    <property type="protein sequence ID" value="CAD5126801.1"/>
    <property type="molecule type" value="Genomic_DNA"/>
</dbReference>
<reference evidence="1 2" key="1">
    <citation type="submission" date="2020-08" db="EMBL/GenBank/DDBJ databases">
        <authorList>
            <person name="Hejnol A."/>
        </authorList>
    </citation>
    <scope>NUCLEOTIDE SEQUENCE [LARGE SCALE GENOMIC DNA]</scope>
</reference>